<gene>
    <name evidence="1" type="ORF">IEE83_06400</name>
</gene>
<reference evidence="2" key="1">
    <citation type="submission" date="2023-07" db="EMBL/GenBank/DDBJ databases">
        <title>Dyadobacter sp. nov 'subterranea' isolated from contaminted grondwater.</title>
        <authorList>
            <person name="Szabo I."/>
            <person name="Al-Omari J."/>
            <person name="Szerdahelyi S.G."/>
            <person name="Rado J."/>
        </authorList>
    </citation>
    <scope>NUCLEOTIDE SEQUENCE [LARGE SCALE GENOMIC DNA]</scope>
    <source>
        <strain evidence="2">UP-52</strain>
    </source>
</reference>
<sequence length="359" mass="41975">MHGQEMYFINPIHGDMMHAWDGKLSGDSLKIKVIVSAPANRKITINGVDTDFTDGFYQAEIDLENYENNVEALDTESGKSISITVYRLKNFAGKYRLSIDDNIWFLRDIQQNVSQYQSLFGHPYMAVLKEINDTYGTKIHLNLFYETEGFNLSEFTDRYKNEWRENAGWLTLSFHAKGEFPDQPYISADYETVKKDCDLVIYQIKRFASEDVMTSVTTIHWGEATREGSRVLRDAGYKGQLGYFNIDDEQYPASYYLNETERRHIKKRLVWKDMSEDIIFIKTSIVIDMKKIDEIVPWLDHYSQNGGKPPYVDLLVHEQYFYPSYFNYQPDYREKLITAVKWAHDNGYEPAILGDCIQD</sequence>
<keyword evidence="2" id="KW-1185">Reference proteome</keyword>
<organism evidence="1 2">
    <name type="scientific">Dyadobacter subterraneus</name>
    <dbReference type="NCBI Taxonomy" id="2773304"/>
    <lineage>
        <taxon>Bacteria</taxon>
        <taxon>Pseudomonadati</taxon>
        <taxon>Bacteroidota</taxon>
        <taxon>Cytophagia</taxon>
        <taxon>Cytophagales</taxon>
        <taxon>Spirosomataceae</taxon>
        <taxon>Dyadobacter</taxon>
    </lineage>
</organism>
<dbReference type="EMBL" id="JACYGY010000001">
    <property type="protein sequence ID" value="MBE9461507.1"/>
    <property type="molecule type" value="Genomic_DNA"/>
</dbReference>
<dbReference type="Proteomes" id="UP000634134">
    <property type="component" value="Unassembled WGS sequence"/>
</dbReference>
<accession>A0ABR9W7S8</accession>
<dbReference type="RefSeq" id="WP_194119781.1">
    <property type="nucleotide sequence ID" value="NZ_JACYGY010000001.1"/>
</dbReference>
<evidence type="ECO:0000313" key="1">
    <source>
        <dbReference type="EMBL" id="MBE9461507.1"/>
    </source>
</evidence>
<evidence type="ECO:0000313" key="2">
    <source>
        <dbReference type="Proteomes" id="UP000634134"/>
    </source>
</evidence>
<name>A0ABR9W7S8_9BACT</name>
<comment type="caution">
    <text evidence="1">The sequence shown here is derived from an EMBL/GenBank/DDBJ whole genome shotgun (WGS) entry which is preliminary data.</text>
</comment>
<proteinExistence type="predicted"/>
<protein>
    <submittedName>
        <fullName evidence="1">Uncharacterized protein</fullName>
    </submittedName>
</protein>